<keyword evidence="2" id="KW-1185">Reference proteome</keyword>
<evidence type="ECO:0000313" key="2">
    <source>
        <dbReference type="Proteomes" id="UP000008372"/>
    </source>
</evidence>
<protein>
    <submittedName>
        <fullName evidence="1">Uncharacterized protein</fullName>
    </submittedName>
</protein>
<reference evidence="1 2" key="1">
    <citation type="journal article" date="2014" name="Environ. Microbiol.">
        <title>Comparative genomics of the marine bacterial genus Glaciecola reveals the high degree of genomic diversity and genomic characteristic for cold adaptation.</title>
        <authorList>
            <person name="Qin Q.L."/>
            <person name="Xie B.B."/>
            <person name="Yu Y."/>
            <person name="Shu Y.L."/>
            <person name="Rong J.C."/>
            <person name="Zhang Y.J."/>
            <person name="Zhao D.L."/>
            <person name="Chen X.L."/>
            <person name="Zhang X.Y."/>
            <person name="Chen B."/>
            <person name="Zhou B.C."/>
            <person name="Zhang Y.Z."/>
        </authorList>
    </citation>
    <scope>NUCLEOTIDE SEQUENCE [LARGE SCALE GENOMIC DNA]</scope>
    <source>
        <strain evidence="1 2">NO2</strain>
    </source>
</reference>
<comment type="caution">
    <text evidence="1">The sequence shown here is derived from an EMBL/GenBank/DDBJ whole genome shotgun (WGS) entry which is preliminary data.</text>
</comment>
<proteinExistence type="predicted"/>
<organism evidence="1 2">
    <name type="scientific">Paraglaciecola agarilytica NO2</name>
    <dbReference type="NCBI Taxonomy" id="1125747"/>
    <lineage>
        <taxon>Bacteria</taxon>
        <taxon>Pseudomonadati</taxon>
        <taxon>Pseudomonadota</taxon>
        <taxon>Gammaproteobacteria</taxon>
        <taxon>Alteromonadales</taxon>
        <taxon>Alteromonadaceae</taxon>
        <taxon>Paraglaciecola</taxon>
    </lineage>
</organism>
<name>A0ABQ0ICS3_9ALTE</name>
<sequence length="42" mass="4914">MLVQLENSEAFCKPPSRTQKAQCFHCALLCLYRRFALIKRAK</sequence>
<gene>
    <name evidence="1" type="ORF">GAGA_4365</name>
</gene>
<evidence type="ECO:0000313" key="1">
    <source>
        <dbReference type="EMBL" id="GAC07190.1"/>
    </source>
</evidence>
<accession>A0ABQ0ICS3</accession>
<dbReference type="EMBL" id="BAEK01000077">
    <property type="protein sequence ID" value="GAC07190.1"/>
    <property type="molecule type" value="Genomic_DNA"/>
</dbReference>
<dbReference type="Proteomes" id="UP000008372">
    <property type="component" value="Unassembled WGS sequence"/>
</dbReference>